<evidence type="ECO:0000256" key="1">
    <source>
        <dbReference type="SAM" id="Phobius"/>
    </source>
</evidence>
<dbReference type="AlphaFoldDB" id="A0A081D3C1"/>
<protein>
    <submittedName>
        <fullName evidence="2">Uncharacterized protein</fullName>
    </submittedName>
</protein>
<name>A0A081D3C1_9HYPH</name>
<evidence type="ECO:0000313" key="2">
    <source>
        <dbReference type="EMBL" id="GAK73417.1"/>
    </source>
</evidence>
<reference evidence="2 3" key="1">
    <citation type="submission" date="2014-08" db="EMBL/GenBank/DDBJ databases">
        <title>Whole genome shotgun sequence of Rhizobium rubi NBRC 13261.</title>
        <authorList>
            <person name="Katano-Makiyama Y."/>
            <person name="Hosoyama A."/>
            <person name="Hashimoto M."/>
            <person name="Hosoyama Y."/>
            <person name="Noguchi M."/>
            <person name="Tsuchikane K."/>
            <person name="Uohara A."/>
            <person name="Ohji S."/>
            <person name="Ichikawa N."/>
            <person name="Kimura A."/>
            <person name="Yamazoe A."/>
            <person name="Fujita N."/>
        </authorList>
    </citation>
    <scope>NUCLEOTIDE SEQUENCE [LARGE SCALE GENOMIC DNA]</scope>
    <source>
        <strain evidence="2 3">NBRC 13261</strain>
    </source>
</reference>
<dbReference type="Proteomes" id="UP000028701">
    <property type="component" value="Unassembled WGS sequence"/>
</dbReference>
<keyword evidence="1" id="KW-0472">Membrane</keyword>
<sequence length="62" mass="7501">METSKHTDRERRRTKLKTRKSWLKNLRNPKTVTSLIAVGKLIAHVLWFLVWLYDLIIKVLRE</sequence>
<proteinExistence type="predicted"/>
<gene>
    <name evidence="2" type="ORF">RRU01S_38_00210</name>
</gene>
<accession>A0A081D3C1</accession>
<dbReference type="EMBL" id="BBJU01000038">
    <property type="protein sequence ID" value="GAK73417.1"/>
    <property type="molecule type" value="Genomic_DNA"/>
</dbReference>
<evidence type="ECO:0000313" key="3">
    <source>
        <dbReference type="Proteomes" id="UP000028701"/>
    </source>
</evidence>
<feature type="transmembrane region" description="Helical" evidence="1">
    <location>
        <begin position="32"/>
        <end position="53"/>
    </location>
</feature>
<keyword evidence="1" id="KW-0812">Transmembrane</keyword>
<organism evidence="2 3">
    <name type="scientific">Agrobacterium rubi TR3 = NBRC 13261</name>
    <dbReference type="NCBI Taxonomy" id="1368415"/>
    <lineage>
        <taxon>Bacteria</taxon>
        <taxon>Pseudomonadati</taxon>
        <taxon>Pseudomonadota</taxon>
        <taxon>Alphaproteobacteria</taxon>
        <taxon>Hyphomicrobiales</taxon>
        <taxon>Rhizobiaceae</taxon>
        <taxon>Rhizobium/Agrobacterium group</taxon>
        <taxon>Agrobacterium</taxon>
    </lineage>
</organism>
<keyword evidence="1" id="KW-1133">Transmembrane helix</keyword>
<comment type="caution">
    <text evidence="2">The sequence shown here is derived from an EMBL/GenBank/DDBJ whole genome shotgun (WGS) entry which is preliminary data.</text>
</comment>